<dbReference type="PANTHER" id="PTHR11697:SF230">
    <property type="entry name" value="ZINC FINGER, MYM DOMAIN CONTAINING 1"/>
    <property type="match status" value="1"/>
</dbReference>
<dbReference type="InterPro" id="IPR055298">
    <property type="entry name" value="AtLOH3-like"/>
</dbReference>
<reference evidence="1" key="2">
    <citation type="submission" date="2023-05" db="EMBL/GenBank/DDBJ databases">
        <authorList>
            <person name="Schelkunov M.I."/>
        </authorList>
    </citation>
    <scope>NUCLEOTIDE SEQUENCE</scope>
    <source>
        <strain evidence="1">Hsosn_3</strain>
        <tissue evidence="1">Leaf</tissue>
    </source>
</reference>
<proteinExistence type="predicted"/>
<dbReference type="AlphaFoldDB" id="A0AAD8MVV0"/>
<name>A0AAD8MVV0_9APIA</name>
<comment type="caution">
    <text evidence="1">The sequence shown here is derived from an EMBL/GenBank/DDBJ whole genome shotgun (WGS) entry which is preliminary data.</text>
</comment>
<gene>
    <name evidence="1" type="ORF">POM88_010541</name>
</gene>
<dbReference type="PANTHER" id="PTHR11697">
    <property type="entry name" value="GENERAL TRANSCRIPTION FACTOR 2-RELATED ZINC FINGER PROTEIN"/>
    <property type="match status" value="1"/>
</dbReference>
<reference evidence="1" key="1">
    <citation type="submission" date="2023-02" db="EMBL/GenBank/DDBJ databases">
        <title>Genome of toxic invasive species Heracleum sosnowskyi carries increased number of genes despite the absence of recent whole-genome duplications.</title>
        <authorList>
            <person name="Schelkunov M."/>
            <person name="Shtratnikova V."/>
            <person name="Makarenko M."/>
            <person name="Klepikova A."/>
            <person name="Omelchenko D."/>
            <person name="Novikova G."/>
            <person name="Obukhova E."/>
            <person name="Bogdanov V."/>
            <person name="Penin A."/>
            <person name="Logacheva M."/>
        </authorList>
    </citation>
    <scope>NUCLEOTIDE SEQUENCE</scope>
    <source>
        <strain evidence="1">Hsosn_3</strain>
        <tissue evidence="1">Leaf</tissue>
    </source>
</reference>
<organism evidence="1 2">
    <name type="scientific">Heracleum sosnowskyi</name>
    <dbReference type="NCBI Taxonomy" id="360622"/>
    <lineage>
        <taxon>Eukaryota</taxon>
        <taxon>Viridiplantae</taxon>
        <taxon>Streptophyta</taxon>
        <taxon>Embryophyta</taxon>
        <taxon>Tracheophyta</taxon>
        <taxon>Spermatophyta</taxon>
        <taxon>Magnoliopsida</taxon>
        <taxon>eudicotyledons</taxon>
        <taxon>Gunneridae</taxon>
        <taxon>Pentapetalae</taxon>
        <taxon>asterids</taxon>
        <taxon>campanulids</taxon>
        <taxon>Apiales</taxon>
        <taxon>Apiaceae</taxon>
        <taxon>Apioideae</taxon>
        <taxon>apioid superclade</taxon>
        <taxon>Tordylieae</taxon>
        <taxon>Tordyliinae</taxon>
        <taxon>Heracleum</taxon>
    </lineage>
</organism>
<evidence type="ECO:0000313" key="1">
    <source>
        <dbReference type="EMBL" id="KAK1391485.1"/>
    </source>
</evidence>
<dbReference type="Proteomes" id="UP001237642">
    <property type="component" value="Unassembled WGS sequence"/>
</dbReference>
<keyword evidence="2" id="KW-1185">Reference proteome</keyword>
<evidence type="ECO:0000313" key="2">
    <source>
        <dbReference type="Proteomes" id="UP001237642"/>
    </source>
</evidence>
<accession>A0AAD8MVV0</accession>
<dbReference type="EMBL" id="JAUIZM010000003">
    <property type="protein sequence ID" value="KAK1391485.1"/>
    <property type="molecule type" value="Genomic_DNA"/>
</dbReference>
<sequence>MGITDLLCRALQSKSIDILNAMDLVATTKELLQSLRDDGFDVLWHYVISVCEKNGIIVPDMSARYMDEFRYVRQSDDISVEHHYHYDVFNYAIDFQLEELQYRFNDHAVELLRLSSSLEPKNNFGLFDKEQICTIFNSNFYPADFSQQDMYHLQLQLDHYKIDVVI</sequence>
<protein>
    <submittedName>
        <fullName evidence="1">Uncharacterized protein</fullName>
    </submittedName>
</protein>